<keyword evidence="3" id="KW-1185">Reference proteome</keyword>
<evidence type="ECO:0000256" key="1">
    <source>
        <dbReference type="SAM" id="MobiDB-lite"/>
    </source>
</evidence>
<accession>A0ABR2G5U4</accession>
<protein>
    <submittedName>
        <fullName evidence="2">Uncharacterized protein</fullName>
    </submittedName>
</protein>
<reference evidence="2 3" key="1">
    <citation type="journal article" date="2024" name="G3 (Bethesda)">
        <title>Genome assembly of Hibiscus sabdariffa L. provides insights into metabolisms of medicinal natural products.</title>
        <authorList>
            <person name="Kim T."/>
        </authorList>
    </citation>
    <scope>NUCLEOTIDE SEQUENCE [LARGE SCALE GENOMIC DNA]</scope>
    <source>
        <strain evidence="2">TK-2024</strain>
        <tissue evidence="2">Old leaves</tissue>
    </source>
</reference>
<proteinExistence type="predicted"/>
<sequence>MTHSDEINTSVEAVVNNSHGTADNNVNESSRSNQNTAANTFVSPQANVVFANTAFASSPVYYASTPHTVALPQGFNSSSSPSAHSVVQYNRSVLSPMYT</sequence>
<gene>
    <name evidence="2" type="ORF">V6N12_064443</name>
</gene>
<dbReference type="Proteomes" id="UP001472677">
    <property type="component" value="Unassembled WGS sequence"/>
</dbReference>
<evidence type="ECO:0000313" key="3">
    <source>
        <dbReference type="Proteomes" id="UP001472677"/>
    </source>
</evidence>
<feature type="region of interest" description="Disordered" evidence="1">
    <location>
        <begin position="1"/>
        <end position="38"/>
    </location>
</feature>
<evidence type="ECO:0000313" key="2">
    <source>
        <dbReference type="EMBL" id="KAK8595937.1"/>
    </source>
</evidence>
<feature type="compositionally biased region" description="Polar residues" evidence="1">
    <location>
        <begin position="7"/>
        <end position="38"/>
    </location>
</feature>
<comment type="caution">
    <text evidence="2">The sequence shown here is derived from an EMBL/GenBank/DDBJ whole genome shotgun (WGS) entry which is preliminary data.</text>
</comment>
<dbReference type="EMBL" id="JBBPBM010000002">
    <property type="protein sequence ID" value="KAK8595937.1"/>
    <property type="molecule type" value="Genomic_DNA"/>
</dbReference>
<name>A0ABR2G5U4_9ROSI</name>
<organism evidence="2 3">
    <name type="scientific">Hibiscus sabdariffa</name>
    <name type="common">roselle</name>
    <dbReference type="NCBI Taxonomy" id="183260"/>
    <lineage>
        <taxon>Eukaryota</taxon>
        <taxon>Viridiplantae</taxon>
        <taxon>Streptophyta</taxon>
        <taxon>Embryophyta</taxon>
        <taxon>Tracheophyta</taxon>
        <taxon>Spermatophyta</taxon>
        <taxon>Magnoliopsida</taxon>
        <taxon>eudicotyledons</taxon>
        <taxon>Gunneridae</taxon>
        <taxon>Pentapetalae</taxon>
        <taxon>rosids</taxon>
        <taxon>malvids</taxon>
        <taxon>Malvales</taxon>
        <taxon>Malvaceae</taxon>
        <taxon>Malvoideae</taxon>
        <taxon>Hibiscus</taxon>
    </lineage>
</organism>